<dbReference type="GO" id="GO:0005737">
    <property type="term" value="C:cytoplasm"/>
    <property type="evidence" value="ECO:0007669"/>
    <property type="project" value="TreeGrafter"/>
</dbReference>
<dbReference type="CDD" id="cd04867">
    <property type="entry name" value="TGS_YchF_OLA1"/>
    <property type="match status" value="1"/>
</dbReference>
<dbReference type="InterPro" id="IPR004396">
    <property type="entry name" value="ATPase_YchF/OLA1"/>
</dbReference>
<keyword evidence="2" id="KW-0479">Metal-binding</keyword>
<dbReference type="FunFam" id="3.10.20.30:FF:000001">
    <property type="entry name" value="Ribosome-binding ATPase YchF"/>
    <property type="match status" value="1"/>
</dbReference>
<evidence type="ECO:0000256" key="1">
    <source>
        <dbReference type="ARBA" id="ARBA00001946"/>
    </source>
</evidence>
<dbReference type="GO" id="GO:0005524">
    <property type="term" value="F:ATP binding"/>
    <property type="evidence" value="ECO:0007669"/>
    <property type="project" value="UniProtKB-KW"/>
</dbReference>
<evidence type="ECO:0000256" key="3">
    <source>
        <dbReference type="ARBA" id="ARBA00022741"/>
    </source>
</evidence>
<dbReference type="InterPro" id="IPR027417">
    <property type="entry name" value="P-loop_NTPase"/>
</dbReference>
<organism evidence="6 7">
    <name type="scientific">Candidatus Sediminicultor quintus</name>
    <dbReference type="NCBI Taxonomy" id="1797291"/>
    <lineage>
        <taxon>Bacteria</taxon>
        <taxon>Pseudomonadati</taxon>
        <taxon>Atribacterota</taxon>
        <taxon>Candidatus Phoenicimicrobiia</taxon>
        <taxon>Candidatus Pheonicimicrobiales</taxon>
        <taxon>Candidatus Phoenicimicrobiaceae</taxon>
        <taxon>Candidatus Sediminicultor</taxon>
    </lineage>
</organism>
<dbReference type="InterPro" id="IPR012676">
    <property type="entry name" value="TGS-like"/>
</dbReference>
<dbReference type="SUPFAM" id="SSF52540">
    <property type="entry name" value="P-loop containing nucleoside triphosphate hydrolases"/>
    <property type="match status" value="1"/>
</dbReference>
<dbReference type="InterPro" id="IPR006073">
    <property type="entry name" value="GTP-bd"/>
</dbReference>
<feature type="domain" description="TGS" evidence="5">
    <location>
        <begin position="272"/>
        <end position="355"/>
    </location>
</feature>
<evidence type="ECO:0000259" key="5">
    <source>
        <dbReference type="PROSITE" id="PS51880"/>
    </source>
</evidence>
<evidence type="ECO:0000256" key="2">
    <source>
        <dbReference type="ARBA" id="ARBA00022723"/>
    </source>
</evidence>
<comment type="cofactor">
    <cofactor evidence="1">
        <name>Mg(2+)</name>
        <dbReference type="ChEBI" id="CHEBI:18420"/>
    </cofactor>
</comment>
<dbReference type="STRING" id="1797291.A2V47_05575"/>
<name>A0A1F5AED8_9BACT</name>
<dbReference type="EMBL" id="MEYH01000022">
    <property type="protein sequence ID" value="OGD16872.1"/>
    <property type="molecule type" value="Genomic_DNA"/>
</dbReference>
<dbReference type="InterPro" id="IPR023192">
    <property type="entry name" value="TGS-like_dom_sf"/>
</dbReference>
<dbReference type="SUPFAM" id="SSF81271">
    <property type="entry name" value="TGS-like"/>
    <property type="match status" value="1"/>
</dbReference>
<accession>A0A1F5AED8</accession>
<dbReference type="Gene3D" id="3.40.50.300">
    <property type="entry name" value="P-loop containing nucleotide triphosphate hydrolases"/>
    <property type="match status" value="1"/>
</dbReference>
<dbReference type="Gene3D" id="3.10.20.30">
    <property type="match status" value="1"/>
</dbReference>
<dbReference type="Pfam" id="PF01926">
    <property type="entry name" value="MMR_HSR1"/>
    <property type="match status" value="1"/>
</dbReference>
<dbReference type="AlphaFoldDB" id="A0A1F5AED8"/>
<protein>
    <submittedName>
        <fullName evidence="6">Redox-regulated ATPase YchF</fullName>
    </submittedName>
</protein>
<gene>
    <name evidence="6" type="ORF">A2V47_05575</name>
</gene>
<dbReference type="InterPro" id="IPR013029">
    <property type="entry name" value="YchF_C"/>
</dbReference>
<dbReference type="PANTHER" id="PTHR23305:SF18">
    <property type="entry name" value="OBG-TYPE G DOMAIN-CONTAINING PROTEIN"/>
    <property type="match status" value="1"/>
</dbReference>
<dbReference type="InterPro" id="IPR012675">
    <property type="entry name" value="Beta-grasp_dom_sf"/>
</dbReference>
<evidence type="ECO:0000313" key="6">
    <source>
        <dbReference type="EMBL" id="OGD16872.1"/>
    </source>
</evidence>
<sequence>MKIGIVGMPLAGKTTLFNLLTGQHKETSAYSSKGTKNIGIATVYDQRIDYLSSLYHPKKTTYAAIEFVDIGGISPELPIKEKVEIFNLILDAEALLFVIRLFEDPAVAGEKDPIVQIENLKCELLLRDLEVVENRLERLKKSKKKLTPEELAEMEILNKCNQGLSDDQFLSNLEFSEEEIKKISGFSFYTLKPIIIVLNLSEEQFKIKSYSQKEKLDKVIQDGNMASLNICGKMEMEINQLEPDERQMFLEDLGLKESGIERLSRVCYKHLGLISFFTVGEDEVKAWTIRTGTIAKKAAGKVHSDIERGFIRAEIARYQDLVTLVSLHAVKEKGLLKIEGKDAIIEDGDIINFRFNV</sequence>
<dbReference type="InterPro" id="IPR004095">
    <property type="entry name" value="TGS"/>
</dbReference>
<dbReference type="PIRSF" id="PIRSF006641">
    <property type="entry name" value="CHP00092"/>
    <property type="match status" value="1"/>
</dbReference>
<proteinExistence type="predicted"/>
<dbReference type="PANTHER" id="PTHR23305">
    <property type="entry name" value="OBG GTPASE FAMILY"/>
    <property type="match status" value="1"/>
</dbReference>
<reference evidence="6 7" key="1">
    <citation type="journal article" date="2016" name="Nat. Commun.">
        <title>Thousands of microbial genomes shed light on interconnected biogeochemical processes in an aquifer system.</title>
        <authorList>
            <person name="Anantharaman K."/>
            <person name="Brown C.T."/>
            <person name="Hug L.A."/>
            <person name="Sharon I."/>
            <person name="Castelle C.J."/>
            <person name="Probst A.J."/>
            <person name="Thomas B.C."/>
            <person name="Singh A."/>
            <person name="Wilkins M.J."/>
            <person name="Karaoz U."/>
            <person name="Brodie E.L."/>
            <person name="Williams K.H."/>
            <person name="Hubbard S.S."/>
            <person name="Banfield J.F."/>
        </authorList>
    </citation>
    <scope>NUCLEOTIDE SEQUENCE [LARGE SCALE GENOMIC DNA]</scope>
</reference>
<comment type="caution">
    <text evidence="6">The sequence shown here is derived from an EMBL/GenBank/DDBJ whole genome shotgun (WGS) entry which is preliminary data.</text>
</comment>
<dbReference type="GO" id="GO:0016887">
    <property type="term" value="F:ATP hydrolysis activity"/>
    <property type="evidence" value="ECO:0007669"/>
    <property type="project" value="InterPro"/>
</dbReference>
<keyword evidence="4" id="KW-0067">ATP-binding</keyword>
<dbReference type="GO" id="GO:0005525">
    <property type="term" value="F:GTP binding"/>
    <property type="evidence" value="ECO:0007669"/>
    <property type="project" value="InterPro"/>
</dbReference>
<dbReference type="PROSITE" id="PS51880">
    <property type="entry name" value="TGS"/>
    <property type="match status" value="1"/>
</dbReference>
<dbReference type="Gene3D" id="1.10.150.300">
    <property type="entry name" value="TGS-like domain"/>
    <property type="match status" value="1"/>
</dbReference>
<dbReference type="Proteomes" id="UP000177701">
    <property type="component" value="Unassembled WGS sequence"/>
</dbReference>
<evidence type="ECO:0000256" key="4">
    <source>
        <dbReference type="ARBA" id="ARBA00022840"/>
    </source>
</evidence>
<evidence type="ECO:0000313" key="7">
    <source>
        <dbReference type="Proteomes" id="UP000177701"/>
    </source>
</evidence>
<dbReference type="Pfam" id="PF06071">
    <property type="entry name" value="YchF-GTPase_C"/>
    <property type="match status" value="1"/>
</dbReference>
<keyword evidence="3" id="KW-0547">Nucleotide-binding</keyword>
<dbReference type="GO" id="GO:0046872">
    <property type="term" value="F:metal ion binding"/>
    <property type="evidence" value="ECO:0007669"/>
    <property type="project" value="UniProtKB-KW"/>
</dbReference>